<dbReference type="InParanoid" id="D8LAW1"/>
<dbReference type="EMBL" id="FN649726">
    <property type="protein sequence ID" value="CBN76470.1"/>
    <property type="molecule type" value="Genomic_DNA"/>
</dbReference>
<keyword evidence="3" id="KW-1185">Reference proteome</keyword>
<dbReference type="Proteomes" id="UP000002630">
    <property type="component" value="Linkage Group LG01"/>
</dbReference>
<evidence type="ECO:0000313" key="2">
    <source>
        <dbReference type="EMBL" id="CBN76470.1"/>
    </source>
</evidence>
<evidence type="ECO:0000256" key="1">
    <source>
        <dbReference type="SAM" id="MobiDB-lite"/>
    </source>
</evidence>
<feature type="region of interest" description="Disordered" evidence="1">
    <location>
        <begin position="80"/>
        <end position="158"/>
    </location>
</feature>
<gene>
    <name evidence="2" type="ORF">Esi_0000_0056</name>
</gene>
<feature type="compositionally biased region" description="Polar residues" evidence="1">
    <location>
        <begin position="86"/>
        <end position="95"/>
    </location>
</feature>
<name>D8LAW1_ECTSI</name>
<feature type="region of interest" description="Disordered" evidence="1">
    <location>
        <begin position="252"/>
        <end position="310"/>
    </location>
</feature>
<protein>
    <submittedName>
        <fullName evidence="2">Uncharacterized protein</fullName>
    </submittedName>
</protein>
<accession>D8LAW1</accession>
<proteinExistence type="predicted"/>
<reference evidence="2 3" key="1">
    <citation type="journal article" date="2010" name="Nature">
        <title>The Ectocarpus genome and the independent evolution of multicellularity in brown algae.</title>
        <authorList>
            <person name="Cock J.M."/>
            <person name="Sterck L."/>
            <person name="Rouze P."/>
            <person name="Scornet D."/>
            <person name="Allen A.E."/>
            <person name="Amoutzias G."/>
            <person name="Anthouard V."/>
            <person name="Artiguenave F."/>
            <person name="Aury J.M."/>
            <person name="Badger J.H."/>
            <person name="Beszteri B."/>
            <person name="Billiau K."/>
            <person name="Bonnet E."/>
            <person name="Bothwell J.H."/>
            <person name="Bowler C."/>
            <person name="Boyen C."/>
            <person name="Brownlee C."/>
            <person name="Carrano C.J."/>
            <person name="Charrier B."/>
            <person name="Cho G.Y."/>
            <person name="Coelho S.M."/>
            <person name="Collen J."/>
            <person name="Corre E."/>
            <person name="Da Silva C."/>
            <person name="Delage L."/>
            <person name="Delaroque N."/>
            <person name="Dittami S.M."/>
            <person name="Doulbeau S."/>
            <person name="Elias M."/>
            <person name="Farnham G."/>
            <person name="Gachon C.M."/>
            <person name="Gschloessl B."/>
            <person name="Heesch S."/>
            <person name="Jabbari K."/>
            <person name="Jubin C."/>
            <person name="Kawai H."/>
            <person name="Kimura K."/>
            <person name="Kloareg B."/>
            <person name="Kupper F.C."/>
            <person name="Lang D."/>
            <person name="Le Bail A."/>
            <person name="Leblanc C."/>
            <person name="Lerouge P."/>
            <person name="Lohr M."/>
            <person name="Lopez P.J."/>
            <person name="Martens C."/>
            <person name="Maumus F."/>
            <person name="Michel G."/>
            <person name="Miranda-Saavedra D."/>
            <person name="Morales J."/>
            <person name="Moreau H."/>
            <person name="Motomura T."/>
            <person name="Nagasato C."/>
            <person name="Napoli C.A."/>
            <person name="Nelson D.R."/>
            <person name="Nyvall-Collen P."/>
            <person name="Peters A.F."/>
            <person name="Pommier C."/>
            <person name="Potin P."/>
            <person name="Poulain J."/>
            <person name="Quesneville H."/>
            <person name="Read B."/>
            <person name="Rensing S.A."/>
            <person name="Ritter A."/>
            <person name="Rousvoal S."/>
            <person name="Samanta M."/>
            <person name="Samson G."/>
            <person name="Schroeder D.C."/>
            <person name="Segurens B."/>
            <person name="Strittmatter M."/>
            <person name="Tonon T."/>
            <person name="Tregear J.W."/>
            <person name="Valentin K."/>
            <person name="von Dassow P."/>
            <person name="Yamagishi T."/>
            <person name="Van de Peer Y."/>
            <person name="Wincker P."/>
        </authorList>
    </citation>
    <scope>NUCLEOTIDE SEQUENCE [LARGE SCALE GENOMIC DNA]</scope>
    <source>
        <strain evidence="3">Ec32 / CCAP1310/4</strain>
    </source>
</reference>
<feature type="compositionally biased region" description="Basic and acidic residues" evidence="1">
    <location>
        <begin position="1"/>
        <end position="23"/>
    </location>
</feature>
<sequence>MSSLDRFPRGRLFSEEEIREREATPGPEAYDVGLENRLEGCSFEKMYGSLETLASWGSLGASRAGGGVCSNDKVAADGIVHESENTNKGTNISKSGNGGVEEEGYAKDRQSVAELAERNSSRRSHAPCVAGQSTLSSPAKLETNSARRSSNGRRQHCSRLSPASSVAACRGVPCPDCASVEVATAAGTFAAASASLSDANLFRRARTIGASVRFGDMPRLRSAPAFTIGRGQRDVSSRLLHTTPAEALYKEDRLGRSGKGPTTASPRAGERLTRPRPIAARVVLPKQGPRASAGGGSEGGKSSAAAGGEGGMEVAERGVIVVDGALGTQVKSRRPTSPSFTLAGPRRAATLFHERLRYDGKALSVRQQDQAQPKIFFNAHVPPINAEDE</sequence>
<evidence type="ECO:0000313" key="3">
    <source>
        <dbReference type="Proteomes" id="UP000002630"/>
    </source>
</evidence>
<feature type="compositionally biased region" description="Polar residues" evidence="1">
    <location>
        <begin position="131"/>
        <end position="149"/>
    </location>
</feature>
<dbReference type="EMBL" id="FN647682">
    <property type="protein sequence ID" value="CBN76470.1"/>
    <property type="molecule type" value="Genomic_DNA"/>
</dbReference>
<feature type="region of interest" description="Disordered" evidence="1">
    <location>
        <begin position="1"/>
        <end position="31"/>
    </location>
</feature>
<organism evidence="2 3">
    <name type="scientific">Ectocarpus siliculosus</name>
    <name type="common">Brown alga</name>
    <name type="synonym">Conferva siliculosa</name>
    <dbReference type="NCBI Taxonomy" id="2880"/>
    <lineage>
        <taxon>Eukaryota</taxon>
        <taxon>Sar</taxon>
        <taxon>Stramenopiles</taxon>
        <taxon>Ochrophyta</taxon>
        <taxon>PX clade</taxon>
        <taxon>Phaeophyceae</taxon>
        <taxon>Ectocarpales</taxon>
        <taxon>Ectocarpaceae</taxon>
        <taxon>Ectocarpus</taxon>
    </lineage>
</organism>
<dbReference type="AlphaFoldDB" id="D8LAW1"/>
<feature type="compositionally biased region" description="Basic and acidic residues" evidence="1">
    <location>
        <begin position="104"/>
        <end position="120"/>
    </location>
</feature>